<dbReference type="InterPro" id="IPR006016">
    <property type="entry name" value="UspA"/>
</dbReference>
<accession>B8HYG5</accession>
<dbReference type="InterPro" id="IPR014729">
    <property type="entry name" value="Rossmann-like_a/b/a_fold"/>
</dbReference>
<dbReference type="HOGENOM" id="CLU_1178285_0_0_3"/>
<dbReference type="EMBL" id="CP001344">
    <property type="protein sequence ID" value="ACL46619.1"/>
    <property type="molecule type" value="Genomic_DNA"/>
</dbReference>
<organism evidence="2">
    <name type="scientific">Cyanothece sp. (strain PCC 7425 / ATCC 29141)</name>
    <dbReference type="NCBI Taxonomy" id="395961"/>
    <lineage>
        <taxon>Bacteria</taxon>
        <taxon>Bacillati</taxon>
        <taxon>Cyanobacteriota</taxon>
        <taxon>Cyanophyceae</taxon>
        <taxon>Gomontiellales</taxon>
        <taxon>Cyanothecaceae</taxon>
        <taxon>Cyanothece</taxon>
    </lineage>
</organism>
<name>B8HYG5_CYAP4</name>
<dbReference type="Gene3D" id="3.40.50.620">
    <property type="entry name" value="HUPs"/>
    <property type="match status" value="1"/>
</dbReference>
<feature type="domain" description="UspA" evidence="1">
    <location>
        <begin position="73"/>
        <end position="175"/>
    </location>
</feature>
<evidence type="ECO:0000313" key="2">
    <source>
        <dbReference type="EMBL" id="ACL46619.1"/>
    </source>
</evidence>
<dbReference type="AlphaFoldDB" id="B8HYG5"/>
<dbReference type="eggNOG" id="COG0589">
    <property type="taxonomic scope" value="Bacteria"/>
</dbReference>
<reference evidence="2" key="1">
    <citation type="submission" date="2009-01" db="EMBL/GenBank/DDBJ databases">
        <title>Complete sequence of chromosome Cyanothece sp. PCC 7425.</title>
        <authorList>
            <consortium name="US DOE Joint Genome Institute"/>
            <person name="Lucas S."/>
            <person name="Copeland A."/>
            <person name="Lapidus A."/>
            <person name="Glavina del Rio T."/>
            <person name="Dalin E."/>
            <person name="Tice H."/>
            <person name="Bruce D."/>
            <person name="Goodwin L."/>
            <person name="Pitluck S."/>
            <person name="Sims D."/>
            <person name="Meineke L."/>
            <person name="Brettin T."/>
            <person name="Detter J.C."/>
            <person name="Han C."/>
            <person name="Larimer F."/>
            <person name="Land M."/>
            <person name="Hauser L."/>
            <person name="Kyrpides N."/>
            <person name="Ovchinnikova G."/>
            <person name="Liberton M."/>
            <person name="Stoeckel J."/>
            <person name="Banerjee A."/>
            <person name="Singh A."/>
            <person name="Page L."/>
            <person name="Sato H."/>
            <person name="Zhao L."/>
            <person name="Sherman L."/>
            <person name="Pakrasi H."/>
            <person name="Richardson P."/>
        </authorList>
    </citation>
    <scope>NUCLEOTIDE SEQUENCE</scope>
    <source>
        <strain evidence="2">PCC 7425</strain>
    </source>
</reference>
<dbReference type="SUPFAM" id="SSF52402">
    <property type="entry name" value="Adenine nucleotide alpha hydrolases-like"/>
    <property type="match status" value="1"/>
</dbReference>
<dbReference type="CDD" id="cd00293">
    <property type="entry name" value="USP-like"/>
    <property type="match status" value="1"/>
</dbReference>
<gene>
    <name evidence="2" type="ordered locus">Cyan7425_4306</name>
</gene>
<sequence length="194" mass="21029">MQLRSQFFESINQQQESANLSTLSGKQPSLKSMIMRLKTTLGSEDLAQSIVLVSKPHKTASGENLDTHTISFVVGYSGSAHSQSALDLALLMAHQTRLAKPNPVLVHVVHVIDHLQSQTVEAADRILWQARCLASEWQSPVNAHLRIGQVATALTQVATEVQAEVLLLGCQTANHVLVQQLATQTPCSVLGLPQ</sequence>
<protein>
    <recommendedName>
        <fullName evidence="1">UspA domain-containing protein</fullName>
    </recommendedName>
</protein>
<dbReference type="STRING" id="395961.Cyan7425_4306"/>
<dbReference type="KEGG" id="cyn:Cyan7425_4306"/>
<dbReference type="Pfam" id="PF00582">
    <property type="entry name" value="Usp"/>
    <property type="match status" value="1"/>
</dbReference>
<evidence type="ECO:0000259" key="1">
    <source>
        <dbReference type="Pfam" id="PF00582"/>
    </source>
</evidence>
<proteinExistence type="predicted"/>